<comment type="caution">
    <text evidence="2">The sequence shown here is derived from an EMBL/GenBank/DDBJ whole genome shotgun (WGS) entry which is preliminary data.</text>
</comment>
<dbReference type="EMBL" id="PDNC01000046">
    <property type="protein sequence ID" value="PGH03649.1"/>
    <property type="molecule type" value="Genomic_DNA"/>
</dbReference>
<organism evidence="2 3">
    <name type="scientific">Blastomyces parvus</name>
    <dbReference type="NCBI Taxonomy" id="2060905"/>
    <lineage>
        <taxon>Eukaryota</taxon>
        <taxon>Fungi</taxon>
        <taxon>Dikarya</taxon>
        <taxon>Ascomycota</taxon>
        <taxon>Pezizomycotina</taxon>
        <taxon>Eurotiomycetes</taxon>
        <taxon>Eurotiomycetidae</taxon>
        <taxon>Onygenales</taxon>
        <taxon>Ajellomycetaceae</taxon>
        <taxon>Blastomyces</taxon>
    </lineage>
</organism>
<gene>
    <name evidence="2" type="ORF">GX51_03913</name>
</gene>
<reference evidence="2 3" key="1">
    <citation type="submission" date="2017-10" db="EMBL/GenBank/DDBJ databases">
        <title>Comparative genomics in systemic dimorphic fungi from Ajellomycetaceae.</title>
        <authorList>
            <person name="Munoz J.F."/>
            <person name="Mcewen J.G."/>
            <person name="Clay O.K."/>
            <person name="Cuomo C.A."/>
        </authorList>
    </citation>
    <scope>NUCLEOTIDE SEQUENCE [LARGE SCALE GENOMIC DNA]</scope>
    <source>
        <strain evidence="2 3">UAMH130</strain>
    </source>
</reference>
<dbReference type="OrthoDB" id="4178619at2759"/>
<dbReference type="Proteomes" id="UP000224080">
    <property type="component" value="Unassembled WGS sequence"/>
</dbReference>
<feature type="region of interest" description="Disordered" evidence="1">
    <location>
        <begin position="1"/>
        <end position="30"/>
    </location>
</feature>
<sequence length="30" mass="3132">MSPNTNIASPKVPETGPVFVRNSGGQCIVM</sequence>
<keyword evidence="3" id="KW-1185">Reference proteome</keyword>
<evidence type="ECO:0000256" key="1">
    <source>
        <dbReference type="SAM" id="MobiDB-lite"/>
    </source>
</evidence>
<name>A0A2B7X434_9EURO</name>
<dbReference type="AlphaFoldDB" id="A0A2B7X434"/>
<protein>
    <submittedName>
        <fullName evidence="2">Uncharacterized protein</fullName>
    </submittedName>
</protein>
<proteinExistence type="predicted"/>
<accession>A0A2B7X434</accession>
<evidence type="ECO:0000313" key="2">
    <source>
        <dbReference type="EMBL" id="PGH03649.1"/>
    </source>
</evidence>
<evidence type="ECO:0000313" key="3">
    <source>
        <dbReference type="Proteomes" id="UP000224080"/>
    </source>
</evidence>